<gene>
    <name evidence="2" type="ORF">H8693_01045</name>
</gene>
<dbReference type="RefSeq" id="WP_249279423.1">
    <property type="nucleotide sequence ID" value="NZ_JACRSS010000001.1"/>
</dbReference>
<dbReference type="Proteomes" id="UP000617951">
    <property type="component" value="Unassembled WGS sequence"/>
</dbReference>
<dbReference type="AlphaFoldDB" id="A0A926DEL8"/>
<evidence type="ECO:0000313" key="3">
    <source>
        <dbReference type="Proteomes" id="UP000617951"/>
    </source>
</evidence>
<name>A0A926DEL8_9FIRM</name>
<feature type="transmembrane region" description="Helical" evidence="1">
    <location>
        <begin position="52"/>
        <end position="74"/>
    </location>
</feature>
<dbReference type="Pfam" id="PF16481">
    <property type="entry name" value="DUF5058"/>
    <property type="match status" value="1"/>
</dbReference>
<feature type="transmembrane region" description="Helical" evidence="1">
    <location>
        <begin position="193"/>
        <end position="210"/>
    </location>
</feature>
<keyword evidence="1" id="KW-0472">Membrane</keyword>
<feature type="transmembrane region" description="Helical" evidence="1">
    <location>
        <begin position="222"/>
        <end position="241"/>
    </location>
</feature>
<feature type="transmembrane region" description="Helical" evidence="1">
    <location>
        <begin position="12"/>
        <end position="31"/>
    </location>
</feature>
<organism evidence="2 3">
    <name type="scientific">Guopingia tenuis</name>
    <dbReference type="NCBI Taxonomy" id="2763656"/>
    <lineage>
        <taxon>Bacteria</taxon>
        <taxon>Bacillati</taxon>
        <taxon>Bacillota</taxon>
        <taxon>Clostridia</taxon>
        <taxon>Christensenellales</taxon>
        <taxon>Christensenellaceae</taxon>
        <taxon>Guopingia</taxon>
    </lineage>
</organism>
<evidence type="ECO:0000256" key="1">
    <source>
        <dbReference type="SAM" id="Phobius"/>
    </source>
</evidence>
<feature type="transmembrane region" description="Helical" evidence="1">
    <location>
        <begin position="169"/>
        <end position="187"/>
    </location>
</feature>
<reference evidence="2" key="1">
    <citation type="submission" date="2020-08" db="EMBL/GenBank/DDBJ databases">
        <title>Genome public.</title>
        <authorList>
            <person name="Liu C."/>
            <person name="Sun Q."/>
        </authorList>
    </citation>
    <scope>NUCLEOTIDE SEQUENCE</scope>
    <source>
        <strain evidence="2">NSJ-63</strain>
    </source>
</reference>
<accession>A0A926DEL8</accession>
<dbReference type="EMBL" id="JACRSS010000001">
    <property type="protein sequence ID" value="MBC8537520.1"/>
    <property type="molecule type" value="Genomic_DNA"/>
</dbReference>
<protein>
    <submittedName>
        <fullName evidence="2">DUF5058 family protein</fullName>
    </submittedName>
</protein>
<evidence type="ECO:0000313" key="2">
    <source>
        <dbReference type="EMBL" id="MBC8537520.1"/>
    </source>
</evidence>
<keyword evidence="1" id="KW-0812">Transmembrane</keyword>
<comment type="caution">
    <text evidence="2">The sequence shown here is derived from an EMBL/GenBank/DDBJ whole genome shotgun (WGS) entry which is preliminary data.</text>
</comment>
<dbReference type="InterPro" id="IPR032479">
    <property type="entry name" value="DUF5058"/>
</dbReference>
<keyword evidence="1" id="KW-1133">Transmembrane helix</keyword>
<sequence>MDTNAIINGPYLFIAGGIVFCFVLLQSFVFLRRAWKRGKEIGLSTEKMKNAVSQSAVFSIVPSIPIVLALIALAPTMGIPFSWIRLSVIGSMSYEVMAAGAVASSAGIDMNAAVADGVSVGMPLDVFASAMWVMTIGILAGLLFNLFFLKKYQNKIIAMHEKNARWTNIMVSALFMGIIATLGGQQIARGGVALATLLTSAAIMVVIALIARLLKQKWMEEFALPVAILGSLALSTVYVGLF</sequence>
<proteinExistence type="predicted"/>
<keyword evidence="3" id="KW-1185">Reference proteome</keyword>
<feature type="transmembrane region" description="Helical" evidence="1">
    <location>
        <begin position="126"/>
        <end position="148"/>
    </location>
</feature>